<reference evidence="2" key="2">
    <citation type="submission" date="2021-09" db="EMBL/GenBank/DDBJ databases">
        <authorList>
            <person name="Gilroy R."/>
        </authorList>
    </citation>
    <scope>NUCLEOTIDE SEQUENCE</scope>
    <source>
        <strain evidence="2">CHK173-2145</strain>
    </source>
</reference>
<feature type="transmembrane region" description="Helical" evidence="1">
    <location>
        <begin position="6"/>
        <end position="25"/>
    </location>
</feature>
<comment type="caution">
    <text evidence="2">The sequence shown here is derived from an EMBL/GenBank/DDBJ whole genome shotgun (WGS) entry which is preliminary data.</text>
</comment>
<sequence>MSTFIYWITLLVLFGLSRWLTPWAARRWGWSYPRIARWVDFGLIVVASLVFPLTIGWYGHTVLWMVGFILLFGGSWLVLTRQFVRRK</sequence>
<proteinExistence type="predicted"/>
<name>A0A921EXV3_9LACO</name>
<dbReference type="Proteomes" id="UP000721920">
    <property type="component" value="Unassembled WGS sequence"/>
</dbReference>
<dbReference type="AlphaFoldDB" id="A0A921EXV3"/>
<gene>
    <name evidence="2" type="ORF">K8U88_01275</name>
</gene>
<protein>
    <submittedName>
        <fullName evidence="2">Uncharacterized protein</fullName>
    </submittedName>
</protein>
<accession>A0A921EXV3</accession>
<evidence type="ECO:0000256" key="1">
    <source>
        <dbReference type="SAM" id="Phobius"/>
    </source>
</evidence>
<evidence type="ECO:0000313" key="3">
    <source>
        <dbReference type="Proteomes" id="UP000721920"/>
    </source>
</evidence>
<keyword evidence="1" id="KW-0472">Membrane</keyword>
<feature type="transmembrane region" description="Helical" evidence="1">
    <location>
        <begin position="61"/>
        <end position="79"/>
    </location>
</feature>
<dbReference type="EMBL" id="DYXN01000017">
    <property type="protein sequence ID" value="HJE86193.1"/>
    <property type="molecule type" value="Genomic_DNA"/>
</dbReference>
<reference evidence="2" key="1">
    <citation type="journal article" date="2021" name="PeerJ">
        <title>Extensive microbial diversity within the chicken gut microbiome revealed by metagenomics and culture.</title>
        <authorList>
            <person name="Gilroy R."/>
            <person name="Ravi A."/>
            <person name="Getino M."/>
            <person name="Pursley I."/>
            <person name="Horton D.L."/>
            <person name="Alikhan N.F."/>
            <person name="Baker D."/>
            <person name="Gharbi K."/>
            <person name="Hall N."/>
            <person name="Watson M."/>
            <person name="Adriaenssens E.M."/>
            <person name="Foster-Nyarko E."/>
            <person name="Jarju S."/>
            <person name="Secka A."/>
            <person name="Antonio M."/>
            <person name="Oren A."/>
            <person name="Chaudhuri R.R."/>
            <person name="La Ragione R."/>
            <person name="Hildebrand F."/>
            <person name="Pallen M.J."/>
        </authorList>
    </citation>
    <scope>NUCLEOTIDE SEQUENCE</scope>
    <source>
        <strain evidence="2">CHK173-2145</strain>
    </source>
</reference>
<keyword evidence="1" id="KW-1133">Transmembrane helix</keyword>
<organism evidence="2 3">
    <name type="scientific">Levilactobacillus hammesii</name>
    <dbReference type="NCBI Taxonomy" id="267633"/>
    <lineage>
        <taxon>Bacteria</taxon>
        <taxon>Bacillati</taxon>
        <taxon>Bacillota</taxon>
        <taxon>Bacilli</taxon>
        <taxon>Lactobacillales</taxon>
        <taxon>Lactobacillaceae</taxon>
        <taxon>Levilactobacillus</taxon>
    </lineage>
</organism>
<feature type="transmembrane region" description="Helical" evidence="1">
    <location>
        <begin position="37"/>
        <end position="55"/>
    </location>
</feature>
<keyword evidence="1" id="KW-0812">Transmembrane</keyword>
<evidence type="ECO:0000313" key="2">
    <source>
        <dbReference type="EMBL" id="HJE86193.1"/>
    </source>
</evidence>